<gene>
    <name evidence="1" type="ORF">DY000_02024689</name>
</gene>
<proteinExistence type="predicted"/>
<dbReference type="Proteomes" id="UP000266723">
    <property type="component" value="Unassembled WGS sequence"/>
</dbReference>
<evidence type="ECO:0000313" key="1">
    <source>
        <dbReference type="EMBL" id="KAF3590311.1"/>
    </source>
</evidence>
<organism evidence="1 2">
    <name type="scientific">Brassica cretica</name>
    <name type="common">Mustard</name>
    <dbReference type="NCBI Taxonomy" id="69181"/>
    <lineage>
        <taxon>Eukaryota</taxon>
        <taxon>Viridiplantae</taxon>
        <taxon>Streptophyta</taxon>
        <taxon>Embryophyta</taxon>
        <taxon>Tracheophyta</taxon>
        <taxon>Spermatophyta</taxon>
        <taxon>Magnoliopsida</taxon>
        <taxon>eudicotyledons</taxon>
        <taxon>Gunneridae</taxon>
        <taxon>Pentapetalae</taxon>
        <taxon>rosids</taxon>
        <taxon>malvids</taxon>
        <taxon>Brassicales</taxon>
        <taxon>Brassicaceae</taxon>
        <taxon>Brassiceae</taxon>
        <taxon>Brassica</taxon>
    </lineage>
</organism>
<sequence length="139" mass="15441">MSHVLFLLDKKLVPKRQACDDIPHKHTSQDHGPIARTTGLTSSHYAVCDADNAQQESDQSPLFLEAEQSAWFKSSICEVTVVASDEYLRLFGRSSVTSKSKLSSNKFLICLLHQTLKLPCQVEEMAEAVRMARLYGGGD</sequence>
<accession>A0ABQ7E0L2</accession>
<comment type="caution">
    <text evidence="1">The sequence shown here is derived from an EMBL/GenBank/DDBJ whole genome shotgun (WGS) entry which is preliminary data.</text>
</comment>
<name>A0ABQ7E0L2_BRACR</name>
<evidence type="ECO:0000313" key="2">
    <source>
        <dbReference type="Proteomes" id="UP000266723"/>
    </source>
</evidence>
<protein>
    <submittedName>
        <fullName evidence="1">Uncharacterized protein</fullName>
    </submittedName>
</protein>
<keyword evidence="2" id="KW-1185">Reference proteome</keyword>
<reference evidence="1 2" key="1">
    <citation type="journal article" date="2020" name="BMC Genomics">
        <title>Intraspecific diversification of the crop wild relative Brassica cretica Lam. using demographic model selection.</title>
        <authorList>
            <person name="Kioukis A."/>
            <person name="Michalopoulou V.A."/>
            <person name="Briers L."/>
            <person name="Pirintsos S."/>
            <person name="Studholme D.J."/>
            <person name="Pavlidis P."/>
            <person name="Sarris P.F."/>
        </authorList>
    </citation>
    <scope>NUCLEOTIDE SEQUENCE [LARGE SCALE GENOMIC DNA]</scope>
    <source>
        <strain evidence="2">cv. PFS-1207/04</strain>
    </source>
</reference>
<dbReference type="EMBL" id="QGKV02000299">
    <property type="protein sequence ID" value="KAF3590311.1"/>
    <property type="molecule type" value="Genomic_DNA"/>
</dbReference>